<organism evidence="1 2">
    <name type="scientific">Zalaria obscura</name>
    <dbReference type="NCBI Taxonomy" id="2024903"/>
    <lineage>
        <taxon>Eukaryota</taxon>
        <taxon>Fungi</taxon>
        <taxon>Dikarya</taxon>
        <taxon>Ascomycota</taxon>
        <taxon>Pezizomycotina</taxon>
        <taxon>Dothideomycetes</taxon>
        <taxon>Dothideomycetidae</taxon>
        <taxon>Dothideales</taxon>
        <taxon>Zalariaceae</taxon>
        <taxon>Zalaria</taxon>
    </lineage>
</organism>
<protein>
    <submittedName>
        <fullName evidence="1">Uncharacterized protein</fullName>
    </submittedName>
</protein>
<keyword evidence="2" id="KW-1185">Reference proteome</keyword>
<gene>
    <name evidence="1" type="ORF">M8818_005219</name>
</gene>
<dbReference type="EMBL" id="JAMKPW020000029">
    <property type="protein sequence ID" value="KAK8203572.1"/>
    <property type="molecule type" value="Genomic_DNA"/>
</dbReference>
<evidence type="ECO:0000313" key="1">
    <source>
        <dbReference type="EMBL" id="KAK8203572.1"/>
    </source>
</evidence>
<accession>A0ACC3S9G7</accession>
<dbReference type="Proteomes" id="UP001320706">
    <property type="component" value="Unassembled WGS sequence"/>
</dbReference>
<evidence type="ECO:0000313" key="2">
    <source>
        <dbReference type="Proteomes" id="UP001320706"/>
    </source>
</evidence>
<proteinExistence type="predicted"/>
<sequence length="387" mass="43813">MGGKVFAQAGLNGEPAIETLRMNSATYQELKNKTIDTLSAHFAKVACPPEAPEKRDHGDLDILLADPIAICPMGMDPFLHVPHLLEAKRSLHPCSDLFNLAVKISPDASPPVYAQIDVRLCGENFAWLAFLQSCGDLGNILGVTGRGYGLSFTDSGLHLRIDGTEKMDSKDRRFFLGNDPDKVMDFVGLDKAAYANGFETEMQLFEWISQSRLMDKYAFAKCQETADEKRRMTTRPMFKRFVEEWAPDFPESEAAETLDRHQVRKQALAFFDKRDEYAARIYEIELQQDEELVFKYIKTLLMTKAMDKAKANMVIRGLKRWVSFAGGRPRISASPEMEASNQDYFAGMLSSDKSALSTQAEVWLLAHYEEVRAKERARERAAYHARR</sequence>
<reference evidence="1" key="1">
    <citation type="submission" date="2024-02" db="EMBL/GenBank/DDBJ databases">
        <title>Metagenome Assembled Genome of Zalaria obscura JY119.</title>
        <authorList>
            <person name="Vighnesh L."/>
            <person name="Jagadeeshwari U."/>
            <person name="Venkata Ramana C."/>
            <person name="Sasikala C."/>
        </authorList>
    </citation>
    <scope>NUCLEOTIDE SEQUENCE</scope>
    <source>
        <strain evidence="1">JY119</strain>
    </source>
</reference>
<name>A0ACC3S9G7_9PEZI</name>
<comment type="caution">
    <text evidence="1">The sequence shown here is derived from an EMBL/GenBank/DDBJ whole genome shotgun (WGS) entry which is preliminary data.</text>
</comment>